<feature type="region of interest" description="Disordered" evidence="1">
    <location>
        <begin position="35"/>
        <end position="54"/>
    </location>
</feature>
<evidence type="ECO:0000313" key="3">
    <source>
        <dbReference type="Proteomes" id="UP001153269"/>
    </source>
</evidence>
<dbReference type="EMBL" id="CADEAL010001247">
    <property type="protein sequence ID" value="CAB1430581.1"/>
    <property type="molecule type" value="Genomic_DNA"/>
</dbReference>
<sequence>MAGTWAIKARAQSNQLCAIPPMAPVVPGMCSTQVAGVQRPRPNPQSGESRPHMYQDVYLTLSIPPPSFTFFPSPATSSARRSSPATPSRLSRASPLSSLQLNPYHRRCLPPRSRCKVIDAKLGL</sequence>
<name>A0A9N7UGN0_PLEPL</name>
<reference evidence="2" key="1">
    <citation type="submission" date="2020-03" db="EMBL/GenBank/DDBJ databases">
        <authorList>
            <person name="Weist P."/>
        </authorList>
    </citation>
    <scope>NUCLEOTIDE SEQUENCE</scope>
</reference>
<proteinExistence type="predicted"/>
<gene>
    <name evidence="2" type="ORF">PLEPLA_LOCUS18563</name>
</gene>
<dbReference type="AlphaFoldDB" id="A0A9N7UGN0"/>
<comment type="caution">
    <text evidence="2">The sequence shown here is derived from an EMBL/GenBank/DDBJ whole genome shotgun (WGS) entry which is preliminary data.</text>
</comment>
<feature type="region of interest" description="Disordered" evidence="1">
    <location>
        <begin position="72"/>
        <end position="98"/>
    </location>
</feature>
<dbReference type="Proteomes" id="UP001153269">
    <property type="component" value="Unassembled WGS sequence"/>
</dbReference>
<evidence type="ECO:0000256" key="1">
    <source>
        <dbReference type="SAM" id="MobiDB-lite"/>
    </source>
</evidence>
<keyword evidence="3" id="KW-1185">Reference proteome</keyword>
<evidence type="ECO:0000313" key="2">
    <source>
        <dbReference type="EMBL" id="CAB1430581.1"/>
    </source>
</evidence>
<protein>
    <submittedName>
        <fullName evidence="2">Uncharacterized protein</fullName>
    </submittedName>
</protein>
<accession>A0A9N7UGN0</accession>
<organism evidence="2 3">
    <name type="scientific">Pleuronectes platessa</name>
    <name type="common">European plaice</name>
    <dbReference type="NCBI Taxonomy" id="8262"/>
    <lineage>
        <taxon>Eukaryota</taxon>
        <taxon>Metazoa</taxon>
        <taxon>Chordata</taxon>
        <taxon>Craniata</taxon>
        <taxon>Vertebrata</taxon>
        <taxon>Euteleostomi</taxon>
        <taxon>Actinopterygii</taxon>
        <taxon>Neopterygii</taxon>
        <taxon>Teleostei</taxon>
        <taxon>Neoteleostei</taxon>
        <taxon>Acanthomorphata</taxon>
        <taxon>Carangaria</taxon>
        <taxon>Pleuronectiformes</taxon>
        <taxon>Pleuronectoidei</taxon>
        <taxon>Pleuronectidae</taxon>
        <taxon>Pleuronectes</taxon>
    </lineage>
</organism>